<evidence type="ECO:0000256" key="4">
    <source>
        <dbReference type="ARBA" id="ARBA00023136"/>
    </source>
</evidence>
<comment type="caution">
    <text evidence="7">The sequence shown here is derived from an EMBL/GenBank/DDBJ whole genome shotgun (WGS) entry which is preliminary data.</text>
</comment>
<evidence type="ECO:0000256" key="3">
    <source>
        <dbReference type="ARBA" id="ARBA00022989"/>
    </source>
</evidence>
<accession>A0A842I387</accession>
<gene>
    <name evidence="7" type="ORF">H6P80_12380</name>
</gene>
<dbReference type="PANTHER" id="PTHR36985:SF1">
    <property type="entry name" value="TRANSLOCATION AND ASSEMBLY MODULE SUBUNIT TAMB"/>
    <property type="match status" value="1"/>
</dbReference>
<evidence type="ECO:0000259" key="6">
    <source>
        <dbReference type="Pfam" id="PF04357"/>
    </source>
</evidence>
<keyword evidence="2 5" id="KW-0812">Transmembrane</keyword>
<dbReference type="Proteomes" id="UP000564378">
    <property type="component" value="Unassembled WGS sequence"/>
</dbReference>
<evidence type="ECO:0000313" key="7">
    <source>
        <dbReference type="EMBL" id="MBC2778414.1"/>
    </source>
</evidence>
<dbReference type="PANTHER" id="PTHR36985">
    <property type="entry name" value="TRANSLOCATION AND ASSEMBLY MODULE SUBUNIT TAMB"/>
    <property type="match status" value="1"/>
</dbReference>
<dbReference type="GO" id="GO:0009306">
    <property type="term" value="P:protein secretion"/>
    <property type="evidence" value="ECO:0007669"/>
    <property type="project" value="InterPro"/>
</dbReference>
<organism evidence="7 8">
    <name type="scientific">Parasphingopyxis marina</name>
    <dbReference type="NCBI Taxonomy" id="2761622"/>
    <lineage>
        <taxon>Bacteria</taxon>
        <taxon>Pseudomonadati</taxon>
        <taxon>Pseudomonadota</taxon>
        <taxon>Alphaproteobacteria</taxon>
        <taxon>Sphingomonadales</taxon>
        <taxon>Sphingomonadaceae</taxon>
        <taxon>Parasphingopyxis</taxon>
    </lineage>
</organism>
<evidence type="ECO:0000256" key="1">
    <source>
        <dbReference type="ARBA" id="ARBA00004167"/>
    </source>
</evidence>
<dbReference type="Pfam" id="PF04357">
    <property type="entry name" value="TamB"/>
    <property type="match status" value="1"/>
</dbReference>
<protein>
    <submittedName>
        <fullName evidence="7">Translocation/assembly module TamB domain-containing protein</fullName>
    </submittedName>
</protein>
<feature type="domain" description="Translocation and assembly module TamB C-terminal" evidence="6">
    <location>
        <begin position="1058"/>
        <end position="1410"/>
    </location>
</feature>
<evidence type="ECO:0000313" key="8">
    <source>
        <dbReference type="Proteomes" id="UP000564378"/>
    </source>
</evidence>
<keyword evidence="8" id="KW-1185">Reference proteome</keyword>
<sequence>MVQTGAEIADGSEPPRRDPLGRRLFRGAMIAVAGLVILLIAIAVLIDTPPGRRFIIDRIEAMEPANGMRIRIGRIDGSIYSQMTVSDLRLYDPDGLFFEAPELGVDWNPLAYLFVGRLDIDDVRSDFVILHKLPALIPSEEEDQPILPGFDIRIGTLDIERFRFAEAVTGERRDAALSGNADIRSGRARITLDAHAIDGGERLALMLDAEPDGDIFDIDLDLQAPEGGILAGLTGIRSAVTVDIAGSGTWSQWDGYARVDSGEARAVDLTLAVRDGSYVLAGVVRSSDLFDPGLVTRLSAPEMNLAAHATFEERRLTGDFDIRSRAAVIEGRGVLDFAASAFDGFVADIRLLQPAALVDTMRGADVRMRVALDGPFDRAGFAYRLTAQQAAIGSTGFQNLQVAGEGRLSETPFTIPVRARASRITGFDAETAGVLRNASIDGALLVTADQIVGDDLRLRSDRLRGTASAIYDLASGDYAVALNADIDRYRLPGLGTFDVATRVDVRPAPGGRFAIAGRARAVARTLENGFAASLTEGLPTLDASIAYRPDGRLGFADARLRSPGLRFTGQGHIDGNGQIHITGSGEQAQYGPLRLTASGSPSRPHVDLALARPVSGITDVEATLDPTATGYAYSANGQSPAGPFTSIGAIQLPANAPVAIDVAELLVSDTRSQGRLVFADGGVVGSLDLTGSGLDGDVVLAVENGNQVVTANLSAEDAQLGGMIDATVREALLELRWSPSEGGSSVQGSLSMTGFRRRGISIARFAGSAELENGYGSVTASLAGARGRRFDFSASADITPESIAIEGDGTFRGEPITLTPLVVRKEEEGWVIPESTIRYADGGATVAARFGGPTTEIEATLENIPLSLIDIAYPETGFGGQATGGFLYRIGPGETVPTANAELRIRSLTREGFALRPRPVNLGINARLDRSRLALRAIMESDGEDIMRVQARLDPLNEGAGTLGEILAAAPLFAEVRYSGPAETLWQLTGNETMSLSGELVASADASGTLNNPQITGALSTTDARFESALTGTVVEHVSAEGTFQQAQLDLPSISGTTPGGGTLSGRASFNLGLASGLGMDVALEANEAWLLRRDDITAQVTGPLTITLQAPAGTATGTDFVRPVGEITGDFDVVRGSFQLGQAAPSLAIPELNVTEINGRTDEPDPPAAPIKWNVNVDVDARNRFMVRGLGLDSEWGAALQVRGSLSSFGIYGNMDLRRGTYEFAGRSFDLERGRIDFYGSEPVDPALDIVAGANVEGLTASINIGGTGSSPEISFTSVPALPQSELLSRLLFGTSITNLSAPEALQLGAAVASLQGGGGGGLNPINAVRDAIGLDRLRIVPADPAEDRGTAIAAGVYVTRNLFVEVISDGQGYSATETEFRITRWLSLLGSISTIGRAGGNLQISRDY</sequence>
<reference evidence="7 8" key="1">
    <citation type="submission" date="2020-08" db="EMBL/GenBank/DDBJ databases">
        <title>Draft genome sequence of Parasphingopyxis sp. GrpM-11.</title>
        <authorList>
            <person name="Oh J."/>
            <person name="Roh D.-H."/>
        </authorList>
    </citation>
    <scope>NUCLEOTIDE SEQUENCE [LARGE SCALE GENOMIC DNA]</scope>
    <source>
        <strain evidence="7 8">GrpM-11</strain>
    </source>
</reference>
<evidence type="ECO:0000256" key="2">
    <source>
        <dbReference type="ARBA" id="ARBA00022692"/>
    </source>
</evidence>
<dbReference type="InterPro" id="IPR007452">
    <property type="entry name" value="TamB_C"/>
</dbReference>
<comment type="subcellular location">
    <subcellularLocation>
        <location evidence="1">Membrane</location>
        <topology evidence="1">Single-pass membrane protein</topology>
    </subcellularLocation>
</comment>
<proteinExistence type="predicted"/>
<dbReference type="RefSeq" id="WP_185801670.1">
    <property type="nucleotide sequence ID" value="NZ_JACJVJ010000002.1"/>
</dbReference>
<name>A0A842I387_9SPHN</name>
<dbReference type="GO" id="GO:0097347">
    <property type="term" value="C:TAM protein secretion complex"/>
    <property type="evidence" value="ECO:0007669"/>
    <property type="project" value="TreeGrafter"/>
</dbReference>
<keyword evidence="4 5" id="KW-0472">Membrane</keyword>
<dbReference type="GO" id="GO:0005886">
    <property type="term" value="C:plasma membrane"/>
    <property type="evidence" value="ECO:0007669"/>
    <property type="project" value="InterPro"/>
</dbReference>
<dbReference type="EMBL" id="JACJVJ010000002">
    <property type="protein sequence ID" value="MBC2778414.1"/>
    <property type="molecule type" value="Genomic_DNA"/>
</dbReference>
<evidence type="ECO:0000256" key="5">
    <source>
        <dbReference type="SAM" id="Phobius"/>
    </source>
</evidence>
<keyword evidence="3 5" id="KW-1133">Transmembrane helix</keyword>
<feature type="transmembrane region" description="Helical" evidence="5">
    <location>
        <begin position="24"/>
        <end position="46"/>
    </location>
</feature>